<dbReference type="AlphaFoldDB" id="A0A413FE03"/>
<evidence type="ECO:0000256" key="5">
    <source>
        <dbReference type="ARBA" id="ARBA00023163"/>
    </source>
</evidence>
<protein>
    <submittedName>
        <fullName evidence="8">AAA family ATPase</fullName>
    </submittedName>
</protein>
<dbReference type="InterPro" id="IPR002197">
    <property type="entry name" value="HTH_Fis"/>
</dbReference>
<dbReference type="GO" id="GO:0006355">
    <property type="term" value="P:regulation of DNA-templated transcription"/>
    <property type="evidence" value="ECO:0007669"/>
    <property type="project" value="InterPro"/>
</dbReference>
<dbReference type="PANTHER" id="PTHR32071:SF57">
    <property type="entry name" value="C4-DICARBOXYLATE TRANSPORT TRANSCRIPTIONAL REGULATORY PROTEIN DCTD"/>
    <property type="match status" value="1"/>
</dbReference>
<keyword evidence="1" id="KW-0547">Nucleotide-binding</keyword>
<evidence type="ECO:0000313" key="8">
    <source>
        <dbReference type="EMBL" id="RGX28668.1"/>
    </source>
</evidence>
<dbReference type="InterPro" id="IPR025662">
    <property type="entry name" value="Sigma_54_int_dom_ATP-bd_1"/>
</dbReference>
<dbReference type="SMART" id="SM00382">
    <property type="entry name" value="AAA"/>
    <property type="match status" value="1"/>
</dbReference>
<feature type="region of interest" description="Disordered" evidence="6">
    <location>
        <begin position="590"/>
        <end position="631"/>
    </location>
</feature>
<dbReference type="Pfam" id="PF00158">
    <property type="entry name" value="Sigma54_activat"/>
    <property type="match status" value="1"/>
</dbReference>
<keyword evidence="3" id="KW-0805">Transcription regulation</keyword>
<keyword evidence="2" id="KW-0067">ATP-binding</keyword>
<name>A0A413FE03_9FIRM</name>
<reference evidence="8 9" key="1">
    <citation type="submission" date="2018-08" db="EMBL/GenBank/DDBJ databases">
        <title>A genome reference for cultivated species of the human gut microbiota.</title>
        <authorList>
            <person name="Zou Y."/>
            <person name="Xue W."/>
            <person name="Luo G."/>
        </authorList>
    </citation>
    <scope>NUCLEOTIDE SEQUENCE [LARGE SCALE GENOMIC DNA]</scope>
    <source>
        <strain evidence="8 9">AF04-15</strain>
    </source>
</reference>
<dbReference type="SUPFAM" id="SSF159800">
    <property type="entry name" value="PrpR receptor domain-like"/>
    <property type="match status" value="1"/>
</dbReference>
<dbReference type="InterPro" id="IPR025944">
    <property type="entry name" value="Sigma_54_int_dom_CS"/>
</dbReference>
<organism evidence="8 9">
    <name type="scientific">Enterocloster asparagiformis</name>
    <dbReference type="NCBI Taxonomy" id="333367"/>
    <lineage>
        <taxon>Bacteria</taxon>
        <taxon>Bacillati</taxon>
        <taxon>Bacillota</taxon>
        <taxon>Clostridia</taxon>
        <taxon>Lachnospirales</taxon>
        <taxon>Lachnospiraceae</taxon>
        <taxon>Enterocloster</taxon>
    </lineage>
</organism>
<dbReference type="InterPro" id="IPR035965">
    <property type="entry name" value="PAS-like_dom_sf"/>
</dbReference>
<comment type="caution">
    <text evidence="8">The sequence shown here is derived from an EMBL/GenBank/DDBJ whole genome shotgun (WGS) entry which is preliminary data.</text>
</comment>
<dbReference type="Gene3D" id="3.30.450.20">
    <property type="entry name" value="PAS domain"/>
    <property type="match status" value="1"/>
</dbReference>
<dbReference type="GO" id="GO:0000156">
    <property type="term" value="F:phosphorelay response regulator activity"/>
    <property type="evidence" value="ECO:0007669"/>
    <property type="project" value="InterPro"/>
</dbReference>
<dbReference type="Gene3D" id="3.40.50.300">
    <property type="entry name" value="P-loop containing nucleotide triphosphate hydrolases"/>
    <property type="match status" value="1"/>
</dbReference>
<dbReference type="GO" id="GO:0005524">
    <property type="term" value="F:ATP binding"/>
    <property type="evidence" value="ECO:0007669"/>
    <property type="project" value="UniProtKB-KW"/>
</dbReference>
<sequence length="670" mass="76011">MGNNTKKAKVPEICLIAPSQSLADLTRRVAADRGLEVGIYVAVLDDGIKLAEELMSRGARIFVSRKGTAEVLARNHFTVAKISTTLNDYLRHLDLLKGYQGKTVIVEYVSFINELKQLCRYLGVENTMILGYQNATEYEQCVKMALDSHATCFMGGGASLPNEAKRQGIPYTVVENTYESVSIALDAALQLLNVQKQEREKRKEYEIQLQKHQMLMNYTRDAIINVDARGMVSIMNMEARRMFHLTHSAVGRDIRRLLPELEFDELRRTPEQVVGQIIRIQGQLLSVNKIPIVMGGQFEGAIYFFQSVHDIQKSEQRIRLQLHQKGLVAKYHFEDILGISDSLERVKLIARSYAQADSSILLTGETGTGKELFAQSIHNSSPRRNGPFVAINCAALPKDLLSSQLFGYEEGSFTGAAKGGKPGIFELAHGGTIFLDEIGEIPEETQIQLLRVLQEKEVRRLSSDKVIPIDVRVICATNRNLALEVKERRFRMDLFFRINVLKLEIPPLRERKEDIPLLADHFLEEYCRGGRLAEVRARMHGLYPRMMEYSWPGNIRELQAVTERIAILLDQGFPMEIDAHMMMEEFGYLEGEEGGMGPEPGERPGAEEQPEPDRKTEPEESASGRPISECRKEDIIRALKNHHYRRQEAAQALGISRSTLWRLIRKYEIE</sequence>
<dbReference type="Pfam" id="PF02954">
    <property type="entry name" value="HTH_8"/>
    <property type="match status" value="1"/>
</dbReference>
<gene>
    <name evidence="8" type="ORF">DWV29_13705</name>
</gene>
<evidence type="ECO:0000259" key="7">
    <source>
        <dbReference type="PROSITE" id="PS50045"/>
    </source>
</evidence>
<dbReference type="SUPFAM" id="SSF52540">
    <property type="entry name" value="P-loop containing nucleoside triphosphate hydrolases"/>
    <property type="match status" value="1"/>
</dbReference>
<dbReference type="InterPro" id="IPR010524">
    <property type="entry name" value="Sig_transdc_resp-reg_PrpR_N"/>
</dbReference>
<proteinExistence type="predicted"/>
<dbReference type="PRINTS" id="PR01590">
    <property type="entry name" value="HTHFIS"/>
</dbReference>
<dbReference type="CDD" id="cd00009">
    <property type="entry name" value="AAA"/>
    <property type="match status" value="1"/>
</dbReference>
<dbReference type="Proteomes" id="UP000283880">
    <property type="component" value="Unassembled WGS sequence"/>
</dbReference>
<dbReference type="GO" id="GO:0043565">
    <property type="term" value="F:sequence-specific DNA binding"/>
    <property type="evidence" value="ECO:0007669"/>
    <property type="project" value="InterPro"/>
</dbReference>
<dbReference type="RefSeq" id="WP_007705588.1">
    <property type="nucleotide sequence ID" value="NZ_BAABXR010000003.1"/>
</dbReference>
<dbReference type="PROSITE" id="PS00675">
    <property type="entry name" value="SIGMA54_INTERACT_1"/>
    <property type="match status" value="1"/>
</dbReference>
<evidence type="ECO:0000313" key="9">
    <source>
        <dbReference type="Proteomes" id="UP000283880"/>
    </source>
</evidence>
<dbReference type="FunFam" id="3.40.50.300:FF:000006">
    <property type="entry name" value="DNA-binding transcriptional regulator NtrC"/>
    <property type="match status" value="1"/>
</dbReference>
<dbReference type="Gene3D" id="1.10.10.60">
    <property type="entry name" value="Homeodomain-like"/>
    <property type="match status" value="1"/>
</dbReference>
<dbReference type="SUPFAM" id="SSF46689">
    <property type="entry name" value="Homeodomain-like"/>
    <property type="match status" value="1"/>
</dbReference>
<dbReference type="OrthoDB" id="9764280at2"/>
<dbReference type="Pfam" id="PF25601">
    <property type="entry name" value="AAA_lid_14"/>
    <property type="match status" value="1"/>
</dbReference>
<dbReference type="InterPro" id="IPR025943">
    <property type="entry name" value="Sigma_54_int_dom_ATP-bd_2"/>
</dbReference>
<keyword evidence="5" id="KW-0804">Transcription</keyword>
<dbReference type="InterPro" id="IPR027417">
    <property type="entry name" value="P-loop_NTPase"/>
</dbReference>
<dbReference type="InterPro" id="IPR002078">
    <property type="entry name" value="Sigma_54_int"/>
</dbReference>
<keyword evidence="4" id="KW-0238">DNA-binding</keyword>
<dbReference type="SUPFAM" id="SSF55785">
    <property type="entry name" value="PYP-like sensor domain (PAS domain)"/>
    <property type="match status" value="1"/>
</dbReference>
<evidence type="ECO:0000256" key="1">
    <source>
        <dbReference type="ARBA" id="ARBA00022741"/>
    </source>
</evidence>
<dbReference type="PANTHER" id="PTHR32071">
    <property type="entry name" value="TRANSCRIPTIONAL REGULATORY PROTEIN"/>
    <property type="match status" value="1"/>
</dbReference>
<evidence type="ECO:0000256" key="4">
    <source>
        <dbReference type="ARBA" id="ARBA00023125"/>
    </source>
</evidence>
<evidence type="ECO:0000256" key="6">
    <source>
        <dbReference type="SAM" id="MobiDB-lite"/>
    </source>
</evidence>
<dbReference type="Pfam" id="PF06506">
    <property type="entry name" value="PrpR_N"/>
    <property type="match status" value="1"/>
</dbReference>
<evidence type="ECO:0000256" key="2">
    <source>
        <dbReference type="ARBA" id="ARBA00022840"/>
    </source>
</evidence>
<dbReference type="PROSITE" id="PS50045">
    <property type="entry name" value="SIGMA54_INTERACT_4"/>
    <property type="match status" value="1"/>
</dbReference>
<dbReference type="InterPro" id="IPR003593">
    <property type="entry name" value="AAA+_ATPase"/>
</dbReference>
<dbReference type="Gene3D" id="1.10.8.60">
    <property type="match status" value="1"/>
</dbReference>
<dbReference type="PROSITE" id="PS00688">
    <property type="entry name" value="SIGMA54_INTERACT_3"/>
    <property type="match status" value="1"/>
</dbReference>
<accession>A0A413FE03</accession>
<dbReference type="InterPro" id="IPR058031">
    <property type="entry name" value="AAA_lid_NorR"/>
</dbReference>
<evidence type="ECO:0000256" key="3">
    <source>
        <dbReference type="ARBA" id="ARBA00023015"/>
    </source>
</evidence>
<feature type="compositionally biased region" description="Basic and acidic residues" evidence="6">
    <location>
        <begin position="600"/>
        <end position="618"/>
    </location>
</feature>
<dbReference type="Gene3D" id="3.40.50.10660">
    <property type="entry name" value="PrpR receptor domain-like"/>
    <property type="match status" value="1"/>
</dbReference>
<dbReference type="EMBL" id="QSBM01000010">
    <property type="protein sequence ID" value="RGX28668.1"/>
    <property type="molecule type" value="Genomic_DNA"/>
</dbReference>
<dbReference type="Gene3D" id="3.40.50.2300">
    <property type="match status" value="1"/>
</dbReference>
<dbReference type="PROSITE" id="PS00676">
    <property type="entry name" value="SIGMA54_INTERACT_2"/>
    <property type="match status" value="1"/>
</dbReference>
<feature type="domain" description="Sigma-54 factor interaction" evidence="7">
    <location>
        <begin position="336"/>
        <end position="567"/>
    </location>
</feature>
<dbReference type="InterPro" id="IPR009057">
    <property type="entry name" value="Homeodomain-like_sf"/>
</dbReference>